<protein>
    <submittedName>
        <fullName evidence="4">Sialate O-acetylesterase</fullName>
    </submittedName>
</protein>
<reference evidence="4 5" key="1">
    <citation type="submission" date="2023-12" db="EMBL/GenBank/DDBJ databases">
        <title>Description of an unclassified Opitutus bacterium of Verrucomicrobiota.</title>
        <authorList>
            <person name="Zhang D.-F."/>
        </authorList>
    </citation>
    <scope>NUCLEOTIDE SEQUENCE [LARGE SCALE GENOMIC DNA]</scope>
    <source>
        <strain evidence="4 5">WL0086</strain>
    </source>
</reference>
<dbReference type="InterPro" id="IPR039329">
    <property type="entry name" value="SIAE"/>
</dbReference>
<dbReference type="SUPFAM" id="SSF52266">
    <property type="entry name" value="SGNH hydrolase"/>
    <property type="match status" value="1"/>
</dbReference>
<keyword evidence="1" id="KW-0378">Hydrolase</keyword>
<evidence type="ECO:0000313" key="4">
    <source>
        <dbReference type="EMBL" id="WRQ88280.1"/>
    </source>
</evidence>
<evidence type="ECO:0000256" key="1">
    <source>
        <dbReference type="ARBA" id="ARBA00022801"/>
    </source>
</evidence>
<dbReference type="Gene3D" id="3.40.50.1110">
    <property type="entry name" value="SGNH hydrolase"/>
    <property type="match status" value="1"/>
</dbReference>
<feature type="domain" description="Sialate O-acetylesterase" evidence="3">
    <location>
        <begin position="116"/>
        <end position="378"/>
    </location>
</feature>
<sequence length="498" mass="54656">MFRPRLPLAALTTCLLFNLAVQSAFAALEPARLFTDHMVLQRDQPAPVWGTADPGATITVTFADQTLTTTTDAEGHWRVTLSPLATASTGRDLDITATNRESKIENRKYDDVVVGEVWFCSGQSNMEKPVGPRKGQKPTDLHELTIATAHEPRLRFFNVPRSDQKQDHPAKLRWLVSTPDALRDSQLSAAAYTFGRDLAAALGDVPVGIIHSSFGGTRIEAWMPASAFDLDPTITAARDLTYQAWVPGTQPTELYASMVAPYAGYALRGFLWYQGETNLMSADVELYAPKLRALITAWRTAWHQPEAAFYSALLAPFNYSDWDSFPAKVTPAALPAFWEMQQAGLDLPHTDFISTTDLVANRHDIHPPNKTDVGHRFALLALAHDYGFNALTAHGPRYASHTVAEDGTVTVTFTDSAGLHRHDGQPARGFELAGADQVFHPAEASTEDGKVLLKAAEVPAPVAIRYGWDELADPNLYNSAGLPAVPFRTDTWPVQIER</sequence>
<dbReference type="InterPro" id="IPR013783">
    <property type="entry name" value="Ig-like_fold"/>
</dbReference>
<evidence type="ECO:0000256" key="2">
    <source>
        <dbReference type="SAM" id="SignalP"/>
    </source>
</evidence>
<dbReference type="InterPro" id="IPR005181">
    <property type="entry name" value="SASA"/>
</dbReference>
<keyword evidence="5" id="KW-1185">Reference proteome</keyword>
<dbReference type="Gene3D" id="2.60.40.10">
    <property type="entry name" value="Immunoglobulins"/>
    <property type="match status" value="1"/>
</dbReference>
<proteinExistence type="predicted"/>
<dbReference type="PANTHER" id="PTHR22901:SF0">
    <property type="entry name" value="SIALATE O-ACETYLESTERASE"/>
    <property type="match status" value="1"/>
</dbReference>
<feature type="signal peptide" evidence="2">
    <location>
        <begin position="1"/>
        <end position="26"/>
    </location>
</feature>
<name>A0ABZ1CA81_9BACT</name>
<dbReference type="PANTHER" id="PTHR22901">
    <property type="entry name" value="SIALATE O-ACETYLESTERASE"/>
    <property type="match status" value="1"/>
</dbReference>
<dbReference type="Pfam" id="PF03629">
    <property type="entry name" value="SASA"/>
    <property type="match status" value="1"/>
</dbReference>
<gene>
    <name evidence="4" type="ORF">K1X11_002610</name>
</gene>
<keyword evidence="2" id="KW-0732">Signal</keyword>
<dbReference type="InterPro" id="IPR036514">
    <property type="entry name" value="SGNH_hydro_sf"/>
</dbReference>
<dbReference type="EMBL" id="CP139781">
    <property type="protein sequence ID" value="WRQ88280.1"/>
    <property type="molecule type" value="Genomic_DNA"/>
</dbReference>
<feature type="chain" id="PRO_5045624055" evidence="2">
    <location>
        <begin position="27"/>
        <end position="498"/>
    </location>
</feature>
<organism evidence="4 5">
    <name type="scientific">Actomonas aquatica</name>
    <dbReference type="NCBI Taxonomy" id="2866162"/>
    <lineage>
        <taxon>Bacteria</taxon>
        <taxon>Pseudomonadati</taxon>
        <taxon>Verrucomicrobiota</taxon>
        <taxon>Opitutia</taxon>
        <taxon>Opitutales</taxon>
        <taxon>Opitutaceae</taxon>
        <taxon>Actomonas</taxon>
    </lineage>
</organism>
<accession>A0ABZ1CA81</accession>
<evidence type="ECO:0000259" key="3">
    <source>
        <dbReference type="Pfam" id="PF03629"/>
    </source>
</evidence>
<evidence type="ECO:0000313" key="5">
    <source>
        <dbReference type="Proteomes" id="UP000738431"/>
    </source>
</evidence>
<dbReference type="RefSeq" id="WP_221032402.1">
    <property type="nucleotide sequence ID" value="NZ_CP139781.1"/>
</dbReference>
<dbReference type="Proteomes" id="UP000738431">
    <property type="component" value="Chromosome"/>
</dbReference>